<evidence type="ECO:0000313" key="1">
    <source>
        <dbReference type="EMBL" id="CAK9258688.1"/>
    </source>
</evidence>
<sequence>MATQVAAPPLQCILQQQPTCAVGRRTKAAWGTRTRRCNPPIVDRVFWGNFSLGHHPVLMHSKPLRANKLQTVEALFQFGKKKAAPKVIRETVIPEPDYRISLVLLGTAGTLCYSNNFLPAAPIGLLGLLLLYQTTSVRFVFDDEGMEVKTGKQLQESRENIFVGGRNRWSYSAFTNWEFWWPAFPVLVYFKETQTKPEGQIHFFPIISNGKQLYDVLVERAGPSKTSGPK</sequence>
<gene>
    <name evidence="1" type="ORF">CSSPJE1EN1_LOCUS4166</name>
</gene>
<evidence type="ECO:0000313" key="2">
    <source>
        <dbReference type="Proteomes" id="UP001497444"/>
    </source>
</evidence>
<name>A0ABP0VY84_9BRYO</name>
<organism evidence="1 2">
    <name type="scientific">Sphagnum jensenii</name>
    <dbReference type="NCBI Taxonomy" id="128206"/>
    <lineage>
        <taxon>Eukaryota</taxon>
        <taxon>Viridiplantae</taxon>
        <taxon>Streptophyta</taxon>
        <taxon>Embryophyta</taxon>
        <taxon>Bryophyta</taxon>
        <taxon>Sphagnophytina</taxon>
        <taxon>Sphagnopsida</taxon>
        <taxon>Sphagnales</taxon>
        <taxon>Sphagnaceae</taxon>
        <taxon>Sphagnum</taxon>
    </lineage>
</organism>
<keyword evidence="2" id="KW-1185">Reference proteome</keyword>
<dbReference type="PANTHER" id="PTHR35550">
    <property type="match status" value="1"/>
</dbReference>
<dbReference type="PANTHER" id="PTHR35550:SF2">
    <property type="entry name" value="OS05G0401200 PROTEIN"/>
    <property type="match status" value="1"/>
</dbReference>
<dbReference type="Proteomes" id="UP001497444">
    <property type="component" value="Chromosome 11"/>
</dbReference>
<accession>A0ABP0VY84</accession>
<protein>
    <recommendedName>
        <fullName evidence="3">DUF3119 family protein</fullName>
    </recommendedName>
</protein>
<dbReference type="EMBL" id="OZ020106">
    <property type="protein sequence ID" value="CAK9258688.1"/>
    <property type="molecule type" value="Genomic_DNA"/>
</dbReference>
<dbReference type="Pfam" id="PF11317">
    <property type="entry name" value="DUF3119"/>
    <property type="match status" value="1"/>
</dbReference>
<proteinExistence type="predicted"/>
<reference evidence="1" key="1">
    <citation type="submission" date="2024-02" db="EMBL/GenBank/DDBJ databases">
        <authorList>
            <consortium name="ELIXIR-Norway"/>
            <consortium name="Elixir Norway"/>
        </authorList>
    </citation>
    <scope>NUCLEOTIDE SEQUENCE</scope>
</reference>
<dbReference type="InterPro" id="IPR021467">
    <property type="entry name" value="DUF3119"/>
</dbReference>
<evidence type="ECO:0008006" key="3">
    <source>
        <dbReference type="Google" id="ProtNLM"/>
    </source>
</evidence>